<protein>
    <submittedName>
        <fullName evidence="5">Cell filamentation protein Fic</fullName>
    </submittedName>
</protein>
<dbReference type="Pfam" id="PF02661">
    <property type="entry name" value="Fic"/>
    <property type="match status" value="1"/>
</dbReference>
<name>A0A1G2EFW6_9BACT</name>
<accession>A0A1G2EFW6</accession>
<comment type="caution">
    <text evidence="5">The sequence shown here is derived from an EMBL/GenBank/DDBJ whole genome shotgun (WGS) entry which is preliminary data.</text>
</comment>
<dbReference type="AlphaFoldDB" id="A0A1G2EFW6"/>
<evidence type="ECO:0000256" key="3">
    <source>
        <dbReference type="PIRSR" id="PIRSR640198-3"/>
    </source>
</evidence>
<sequence length="321" mass="37512">MKYLDKNLQNRIEEKLKELNKLRPLPPSAVEKLQRQFQIEMTYNSNAIEGNSLTLKETFLVINEGLTIKGKPLKDHLEAKNHQEALEYLYGLIEKGRRQTISEQFIRSIHQLAVQETDKEWAGKYRNSDVIITGADHIPPDAIDVPPKMSKLMDWLEQNQKKLHIIELAALFHHQLVYIHPFFDGNGRVARLAMNLLLMQAGYPLVIILKNDRKKYYRVLSRADKDDLVPLIRFIAQAVSRSLDIYLKILTPVSKKREKYLLLSEIAKGTPYNAKYLNLLARQGELEAHKEGRIWLTTKEAVERYIQNRKRKRIIVRKKQK</sequence>
<dbReference type="Proteomes" id="UP000178647">
    <property type="component" value="Unassembled WGS sequence"/>
</dbReference>
<dbReference type="PANTHER" id="PTHR13504">
    <property type="entry name" value="FIDO DOMAIN-CONTAINING PROTEIN DDB_G0283145"/>
    <property type="match status" value="1"/>
</dbReference>
<feature type="active site" evidence="1">
    <location>
        <position position="180"/>
    </location>
</feature>
<dbReference type="SUPFAM" id="SSF140931">
    <property type="entry name" value="Fic-like"/>
    <property type="match status" value="1"/>
</dbReference>
<feature type="binding site" evidence="2">
    <location>
        <begin position="184"/>
        <end position="191"/>
    </location>
    <ligand>
        <name>ATP</name>
        <dbReference type="ChEBI" id="CHEBI:30616"/>
    </ligand>
</feature>
<proteinExistence type="predicted"/>
<organism evidence="5 6">
    <name type="scientific">Candidatus Nealsonbacteria bacterium RIFCSPLOWO2_01_FULL_43_32</name>
    <dbReference type="NCBI Taxonomy" id="1801672"/>
    <lineage>
        <taxon>Bacteria</taxon>
        <taxon>Candidatus Nealsoniibacteriota</taxon>
    </lineage>
</organism>
<dbReference type="STRING" id="1801672.A2896_01930"/>
<dbReference type="PROSITE" id="PS51459">
    <property type="entry name" value="FIDO"/>
    <property type="match status" value="1"/>
</dbReference>
<evidence type="ECO:0000313" key="5">
    <source>
        <dbReference type="EMBL" id="OGZ24673.1"/>
    </source>
</evidence>
<feature type="binding site" evidence="2">
    <location>
        <begin position="216"/>
        <end position="217"/>
    </location>
    <ligand>
        <name>ATP</name>
        <dbReference type="ChEBI" id="CHEBI:30616"/>
    </ligand>
</feature>
<evidence type="ECO:0000313" key="6">
    <source>
        <dbReference type="Proteomes" id="UP000178647"/>
    </source>
</evidence>
<dbReference type="PANTHER" id="PTHR13504:SF38">
    <property type="entry name" value="FIDO DOMAIN-CONTAINING PROTEIN"/>
    <property type="match status" value="1"/>
</dbReference>
<reference evidence="5 6" key="1">
    <citation type="journal article" date="2016" name="Nat. Commun.">
        <title>Thousands of microbial genomes shed light on interconnected biogeochemical processes in an aquifer system.</title>
        <authorList>
            <person name="Anantharaman K."/>
            <person name="Brown C.T."/>
            <person name="Hug L.A."/>
            <person name="Sharon I."/>
            <person name="Castelle C.J."/>
            <person name="Probst A.J."/>
            <person name="Thomas B.C."/>
            <person name="Singh A."/>
            <person name="Wilkins M.J."/>
            <person name="Karaoz U."/>
            <person name="Brodie E.L."/>
            <person name="Williams K.H."/>
            <person name="Hubbard S.S."/>
            <person name="Banfield J.F."/>
        </authorList>
    </citation>
    <scope>NUCLEOTIDE SEQUENCE [LARGE SCALE GENOMIC DNA]</scope>
</reference>
<dbReference type="EMBL" id="MHMH01000007">
    <property type="protein sequence ID" value="OGZ24673.1"/>
    <property type="molecule type" value="Genomic_DNA"/>
</dbReference>
<evidence type="ECO:0000259" key="4">
    <source>
        <dbReference type="PROSITE" id="PS51459"/>
    </source>
</evidence>
<dbReference type="GO" id="GO:0005524">
    <property type="term" value="F:ATP binding"/>
    <property type="evidence" value="ECO:0007669"/>
    <property type="project" value="UniProtKB-KW"/>
</dbReference>
<feature type="site" description="Important for autoinhibition of adenylyltransferase activity" evidence="3">
    <location>
        <position position="49"/>
    </location>
</feature>
<dbReference type="InterPro" id="IPR040198">
    <property type="entry name" value="Fido_containing"/>
</dbReference>
<dbReference type="InterPro" id="IPR003812">
    <property type="entry name" value="Fido"/>
</dbReference>
<gene>
    <name evidence="5" type="ORF">A2896_01930</name>
</gene>
<evidence type="ECO:0000256" key="1">
    <source>
        <dbReference type="PIRSR" id="PIRSR640198-1"/>
    </source>
</evidence>
<keyword evidence="2" id="KW-0547">Nucleotide-binding</keyword>
<evidence type="ECO:0000256" key="2">
    <source>
        <dbReference type="PIRSR" id="PIRSR640198-2"/>
    </source>
</evidence>
<dbReference type="Gene3D" id="1.10.3290.10">
    <property type="entry name" value="Fido-like domain"/>
    <property type="match status" value="1"/>
</dbReference>
<feature type="domain" description="Fido" evidence="4">
    <location>
        <begin position="101"/>
        <end position="237"/>
    </location>
</feature>
<dbReference type="InterPro" id="IPR036597">
    <property type="entry name" value="Fido-like_dom_sf"/>
</dbReference>
<keyword evidence="2" id="KW-0067">ATP-binding</keyword>